<dbReference type="EMBL" id="KL198020">
    <property type="protein sequence ID" value="KDQ18762.1"/>
    <property type="molecule type" value="Genomic_DNA"/>
</dbReference>
<keyword evidence="3" id="KW-1185">Reference proteome</keyword>
<evidence type="ECO:0000256" key="1">
    <source>
        <dbReference type="SAM" id="MobiDB-lite"/>
    </source>
</evidence>
<organism evidence="2 3">
    <name type="scientific">Botryobasidium botryosum (strain FD-172 SS1)</name>
    <dbReference type="NCBI Taxonomy" id="930990"/>
    <lineage>
        <taxon>Eukaryota</taxon>
        <taxon>Fungi</taxon>
        <taxon>Dikarya</taxon>
        <taxon>Basidiomycota</taxon>
        <taxon>Agaricomycotina</taxon>
        <taxon>Agaricomycetes</taxon>
        <taxon>Cantharellales</taxon>
        <taxon>Botryobasidiaceae</taxon>
        <taxon>Botryobasidium</taxon>
    </lineage>
</organism>
<protein>
    <submittedName>
        <fullName evidence="2">Uncharacterized protein</fullName>
    </submittedName>
</protein>
<gene>
    <name evidence="2" type="ORF">BOTBODRAFT_474815</name>
</gene>
<proteinExistence type="predicted"/>
<dbReference type="AlphaFoldDB" id="A0A067N3R3"/>
<dbReference type="HOGENOM" id="CLU_1106961_0_0_1"/>
<feature type="region of interest" description="Disordered" evidence="1">
    <location>
        <begin position="1"/>
        <end position="180"/>
    </location>
</feature>
<sequence length="251" mass="27803">MEEDRYDYPGGYSNQSHSGYGQQSPMASYYDPRRYSDATPGMAGIGARRSYAPYPDQYEQRVRQSYTQSGPEPYGAPDGGYGPPARASGHYHSQDPYASQPPRATQYLDSPYSHAYQPAVPENTSRSQLSYGSHITPSSQPTNSEEAYRSDRALSPEATGAIRSRMSGPTVGGEGRRESDAGLDGAYELRRREILKVCLPALCCQFKTDSPKRLGCQPVNLYAISGHFYILSYPLWSGYSSLLFFIPQDLL</sequence>
<accession>A0A067N3R3</accession>
<name>A0A067N3R3_BOTB1</name>
<dbReference type="InParanoid" id="A0A067N3R3"/>
<reference evidence="3" key="1">
    <citation type="journal article" date="2014" name="Proc. Natl. Acad. Sci. U.S.A.">
        <title>Extensive sampling of basidiomycete genomes demonstrates inadequacy of the white-rot/brown-rot paradigm for wood decay fungi.</title>
        <authorList>
            <person name="Riley R."/>
            <person name="Salamov A.A."/>
            <person name="Brown D.W."/>
            <person name="Nagy L.G."/>
            <person name="Floudas D."/>
            <person name="Held B.W."/>
            <person name="Levasseur A."/>
            <person name="Lombard V."/>
            <person name="Morin E."/>
            <person name="Otillar R."/>
            <person name="Lindquist E.A."/>
            <person name="Sun H."/>
            <person name="LaButti K.M."/>
            <person name="Schmutz J."/>
            <person name="Jabbour D."/>
            <person name="Luo H."/>
            <person name="Baker S.E."/>
            <person name="Pisabarro A.G."/>
            <person name="Walton J.D."/>
            <person name="Blanchette R.A."/>
            <person name="Henrissat B."/>
            <person name="Martin F."/>
            <person name="Cullen D."/>
            <person name="Hibbett D.S."/>
            <person name="Grigoriev I.V."/>
        </authorList>
    </citation>
    <scope>NUCLEOTIDE SEQUENCE [LARGE SCALE GENOMIC DNA]</scope>
    <source>
        <strain evidence="3">FD-172 SS1</strain>
    </source>
</reference>
<evidence type="ECO:0000313" key="2">
    <source>
        <dbReference type="EMBL" id="KDQ18762.1"/>
    </source>
</evidence>
<feature type="compositionally biased region" description="Polar residues" evidence="1">
    <location>
        <begin position="122"/>
        <end position="145"/>
    </location>
</feature>
<dbReference type="Proteomes" id="UP000027195">
    <property type="component" value="Unassembled WGS sequence"/>
</dbReference>
<evidence type="ECO:0000313" key="3">
    <source>
        <dbReference type="Proteomes" id="UP000027195"/>
    </source>
</evidence>
<feature type="compositionally biased region" description="Polar residues" evidence="1">
    <location>
        <begin position="12"/>
        <end position="26"/>
    </location>
</feature>